<dbReference type="STRING" id="416450.A0A1V6Q0N3"/>
<organism evidence="1 2">
    <name type="scientific">Penicillium antarcticum</name>
    <dbReference type="NCBI Taxonomy" id="416450"/>
    <lineage>
        <taxon>Eukaryota</taxon>
        <taxon>Fungi</taxon>
        <taxon>Dikarya</taxon>
        <taxon>Ascomycota</taxon>
        <taxon>Pezizomycotina</taxon>
        <taxon>Eurotiomycetes</taxon>
        <taxon>Eurotiomycetidae</taxon>
        <taxon>Eurotiales</taxon>
        <taxon>Aspergillaceae</taxon>
        <taxon>Penicillium</taxon>
    </lineage>
</organism>
<dbReference type="AlphaFoldDB" id="A0A1V6Q0N3"/>
<accession>A0A1V6Q0N3</accession>
<evidence type="ECO:0000313" key="1">
    <source>
        <dbReference type="EMBL" id="OQD82256.1"/>
    </source>
</evidence>
<reference evidence="2" key="1">
    <citation type="journal article" date="2017" name="Nat. Microbiol.">
        <title>Global analysis of biosynthetic gene clusters reveals vast potential of secondary metabolite production in Penicillium species.</title>
        <authorList>
            <person name="Nielsen J.C."/>
            <person name="Grijseels S."/>
            <person name="Prigent S."/>
            <person name="Ji B."/>
            <person name="Dainat J."/>
            <person name="Nielsen K.F."/>
            <person name="Frisvad J.C."/>
            <person name="Workman M."/>
            <person name="Nielsen J."/>
        </authorList>
    </citation>
    <scope>NUCLEOTIDE SEQUENCE [LARGE SCALE GENOMIC DNA]</scope>
    <source>
        <strain evidence="2">IBT 31811</strain>
    </source>
</reference>
<evidence type="ECO:0000313" key="2">
    <source>
        <dbReference type="Proteomes" id="UP000191672"/>
    </source>
</evidence>
<dbReference type="EMBL" id="MDYN01000022">
    <property type="protein sequence ID" value="OQD82256.1"/>
    <property type="molecule type" value="Genomic_DNA"/>
</dbReference>
<dbReference type="Proteomes" id="UP000191672">
    <property type="component" value="Unassembled WGS sequence"/>
</dbReference>
<protein>
    <submittedName>
        <fullName evidence="1">Uncharacterized protein</fullName>
    </submittedName>
</protein>
<comment type="caution">
    <text evidence="1">The sequence shown here is derived from an EMBL/GenBank/DDBJ whole genome shotgun (WGS) entry which is preliminary data.</text>
</comment>
<proteinExistence type="predicted"/>
<sequence length="101" mass="11014">MSSHETLPGTDIYGPGTFVDKEFTPSPQDAGRIFEYIAKGTPGFTQDQELMEHTAALHAMCPEVAHEIVEDHDGTPAKSQNVTVNTDHAAIWLETIFTASI</sequence>
<gene>
    <name evidence="1" type="ORF">PENANT_c022G10790</name>
</gene>
<keyword evidence="2" id="KW-1185">Reference proteome</keyword>
<name>A0A1V6Q0N3_9EURO</name>